<keyword evidence="4" id="KW-0597">Phosphoprotein</keyword>
<evidence type="ECO:0000256" key="3">
    <source>
        <dbReference type="ARBA" id="ARBA00012438"/>
    </source>
</evidence>
<evidence type="ECO:0000256" key="1">
    <source>
        <dbReference type="ARBA" id="ARBA00000085"/>
    </source>
</evidence>
<evidence type="ECO:0000259" key="11">
    <source>
        <dbReference type="PROSITE" id="PS50109"/>
    </source>
</evidence>
<dbReference type="CDD" id="cd16922">
    <property type="entry name" value="HATPase_EvgS-ArcB-TorS-like"/>
    <property type="match status" value="1"/>
</dbReference>
<dbReference type="SMART" id="SM00065">
    <property type="entry name" value="GAF"/>
    <property type="match status" value="2"/>
</dbReference>
<dbReference type="InterPro" id="IPR036097">
    <property type="entry name" value="HisK_dim/P_sf"/>
</dbReference>
<dbReference type="SUPFAM" id="SSF55874">
    <property type="entry name" value="ATPase domain of HSP90 chaperone/DNA topoisomerase II/histidine kinase"/>
    <property type="match status" value="1"/>
</dbReference>
<dbReference type="PANTHER" id="PTHR43047">
    <property type="entry name" value="TWO-COMPONENT HISTIDINE PROTEIN KINASE"/>
    <property type="match status" value="1"/>
</dbReference>
<evidence type="ECO:0000256" key="6">
    <source>
        <dbReference type="ARBA" id="ARBA00022741"/>
    </source>
</evidence>
<accession>A0A4Y8PSQ1</accession>
<evidence type="ECO:0000256" key="7">
    <source>
        <dbReference type="ARBA" id="ARBA00022777"/>
    </source>
</evidence>
<dbReference type="Proteomes" id="UP000298246">
    <property type="component" value="Unassembled WGS sequence"/>
</dbReference>
<dbReference type="OrthoDB" id="9759607at2"/>
<keyword evidence="7" id="KW-0418">Kinase</keyword>
<comment type="subcellular location">
    <subcellularLocation>
        <location evidence="2">Cell membrane</location>
        <topology evidence="2">Multi-pass membrane protein</topology>
    </subcellularLocation>
</comment>
<dbReference type="InterPro" id="IPR003661">
    <property type="entry name" value="HisK_dim/P_dom"/>
</dbReference>
<comment type="caution">
    <text evidence="12">The sequence shown here is derived from an EMBL/GenBank/DDBJ whole genome shotgun (WGS) entry which is preliminary data.</text>
</comment>
<keyword evidence="13" id="KW-1185">Reference proteome</keyword>
<dbReference type="InterPro" id="IPR003018">
    <property type="entry name" value="GAF"/>
</dbReference>
<dbReference type="FunFam" id="3.30.565.10:FF:000006">
    <property type="entry name" value="Sensor histidine kinase WalK"/>
    <property type="match status" value="1"/>
</dbReference>
<dbReference type="Gene3D" id="3.30.565.10">
    <property type="entry name" value="Histidine kinase-like ATPase, C-terminal domain"/>
    <property type="match status" value="1"/>
</dbReference>
<dbReference type="PANTHER" id="PTHR43047:SF72">
    <property type="entry name" value="OSMOSENSING HISTIDINE PROTEIN KINASE SLN1"/>
    <property type="match status" value="1"/>
</dbReference>
<dbReference type="Pfam" id="PF00512">
    <property type="entry name" value="HisKA"/>
    <property type="match status" value="1"/>
</dbReference>
<dbReference type="PRINTS" id="PR00344">
    <property type="entry name" value="BCTRLSENSOR"/>
</dbReference>
<feature type="coiled-coil region" evidence="10">
    <location>
        <begin position="365"/>
        <end position="392"/>
    </location>
</feature>
<sequence>MLTYEEKEGGAMQLKSYQKLFHMTKVINSKFELSEILQVLVEAIASEIAQADLVGFFLKQEDGTFRGYKGNKLPVDITELVIDPETDAFVRDILTSGDLDYIPDTSLDLRPDQAKVQLLKIQSLLGIPVIVEDDVFGLVFVHDFGKSMRVTEEQIKVTEAFVIMASVAIRNFQMFEQRQLLLERQQLLLDATNALSNSFSVGEVLKTCFAYMKKAAGSPDVSTYLYNEKERALYPFHISSENVPEPEWREKHRRGINMSIDVDRLFYEVIVHKKAIAITDVFADPRPNHEALRSFGIQSLLAIPLVAKGVVFGAMVIPAIGAPRTYTESEIEFCQSIADVSATALSNVMHTENLDNLVKERTLELQQANFKLEGLVKELEQLNELKNDFIASLSHELRTPITAIKGSVDILKKGILGELNAAQLDLMDTSNKAIERLLNQVNELLDFAKLESGRFELNETIAAADDILIEASRIMEPLIEKKHQTLVLESAGDVLLKADHQRVLQILLNLISNANKFTPEHGKITIRCSMRETGLVVEIQDTGMGIPQEKQKYIFTKFYQVNNQLKGTGLGLAISKQLIELHGGRIWFESQEAQGSLFAFTLPKERLVQHAGN</sequence>
<organism evidence="12 13">
    <name type="scientific">Paenibacillus athensensis</name>
    <dbReference type="NCBI Taxonomy" id="1967502"/>
    <lineage>
        <taxon>Bacteria</taxon>
        <taxon>Bacillati</taxon>
        <taxon>Bacillota</taxon>
        <taxon>Bacilli</taxon>
        <taxon>Bacillales</taxon>
        <taxon>Paenibacillaceae</taxon>
        <taxon>Paenibacillus</taxon>
    </lineage>
</organism>
<dbReference type="SUPFAM" id="SSF47384">
    <property type="entry name" value="Homodimeric domain of signal transducing histidine kinase"/>
    <property type="match status" value="1"/>
</dbReference>
<evidence type="ECO:0000256" key="9">
    <source>
        <dbReference type="ARBA" id="ARBA00023012"/>
    </source>
</evidence>
<dbReference type="Pfam" id="PF02518">
    <property type="entry name" value="HATPase_c"/>
    <property type="match status" value="1"/>
</dbReference>
<keyword evidence="6" id="KW-0547">Nucleotide-binding</keyword>
<evidence type="ECO:0000256" key="2">
    <source>
        <dbReference type="ARBA" id="ARBA00004651"/>
    </source>
</evidence>
<keyword evidence="10" id="KW-0175">Coiled coil</keyword>
<evidence type="ECO:0000256" key="8">
    <source>
        <dbReference type="ARBA" id="ARBA00022840"/>
    </source>
</evidence>
<reference evidence="12 13" key="1">
    <citation type="submission" date="2017-03" db="EMBL/GenBank/DDBJ databases">
        <title>Isolation of Levoglucosan Utilizing Bacteria.</title>
        <authorList>
            <person name="Arya A.S."/>
        </authorList>
    </citation>
    <scope>NUCLEOTIDE SEQUENCE [LARGE SCALE GENOMIC DNA]</scope>
    <source>
        <strain evidence="12 13">MEC069</strain>
    </source>
</reference>
<dbReference type="PROSITE" id="PS50109">
    <property type="entry name" value="HIS_KIN"/>
    <property type="match status" value="1"/>
</dbReference>
<dbReference type="InterPro" id="IPR004358">
    <property type="entry name" value="Sig_transdc_His_kin-like_C"/>
</dbReference>
<feature type="domain" description="Histidine kinase" evidence="11">
    <location>
        <begin position="392"/>
        <end position="606"/>
    </location>
</feature>
<dbReference type="CDD" id="cd00082">
    <property type="entry name" value="HisKA"/>
    <property type="match status" value="1"/>
</dbReference>
<dbReference type="EMBL" id="MYFO01000048">
    <property type="protein sequence ID" value="TFE83481.1"/>
    <property type="molecule type" value="Genomic_DNA"/>
</dbReference>
<keyword evidence="8" id="KW-0067">ATP-binding</keyword>
<evidence type="ECO:0000256" key="4">
    <source>
        <dbReference type="ARBA" id="ARBA00022553"/>
    </source>
</evidence>
<evidence type="ECO:0000313" key="12">
    <source>
        <dbReference type="EMBL" id="TFE83481.1"/>
    </source>
</evidence>
<proteinExistence type="predicted"/>
<dbReference type="Pfam" id="PF13185">
    <property type="entry name" value="GAF_2"/>
    <property type="match status" value="1"/>
</dbReference>
<dbReference type="Gene3D" id="1.10.287.130">
    <property type="match status" value="1"/>
</dbReference>
<dbReference type="GO" id="GO:0000155">
    <property type="term" value="F:phosphorelay sensor kinase activity"/>
    <property type="evidence" value="ECO:0007669"/>
    <property type="project" value="InterPro"/>
</dbReference>
<dbReference type="SMART" id="SM00387">
    <property type="entry name" value="HATPase_c"/>
    <property type="match status" value="1"/>
</dbReference>
<dbReference type="Gene3D" id="3.30.450.40">
    <property type="match status" value="2"/>
</dbReference>
<dbReference type="SMART" id="SM00388">
    <property type="entry name" value="HisKA"/>
    <property type="match status" value="1"/>
</dbReference>
<comment type="catalytic activity">
    <reaction evidence="1">
        <text>ATP + protein L-histidine = ADP + protein N-phospho-L-histidine.</text>
        <dbReference type="EC" id="2.7.13.3"/>
    </reaction>
</comment>
<dbReference type="InterPro" id="IPR029016">
    <property type="entry name" value="GAF-like_dom_sf"/>
</dbReference>
<dbReference type="GO" id="GO:0009927">
    <property type="term" value="F:histidine phosphotransfer kinase activity"/>
    <property type="evidence" value="ECO:0007669"/>
    <property type="project" value="TreeGrafter"/>
</dbReference>
<evidence type="ECO:0000256" key="10">
    <source>
        <dbReference type="SAM" id="Coils"/>
    </source>
</evidence>
<dbReference type="SUPFAM" id="SSF55781">
    <property type="entry name" value="GAF domain-like"/>
    <property type="match status" value="2"/>
</dbReference>
<protein>
    <recommendedName>
        <fullName evidence="3">histidine kinase</fullName>
        <ecNumber evidence="3">2.7.13.3</ecNumber>
    </recommendedName>
</protein>
<keyword evidence="9" id="KW-0902">Two-component regulatory system</keyword>
<dbReference type="EC" id="2.7.13.3" evidence="3"/>
<keyword evidence="5" id="KW-0808">Transferase</keyword>
<dbReference type="GO" id="GO:0005886">
    <property type="term" value="C:plasma membrane"/>
    <property type="evidence" value="ECO:0007669"/>
    <property type="project" value="UniProtKB-SubCell"/>
</dbReference>
<gene>
    <name evidence="12" type="ORF">B5M42_22780</name>
</gene>
<name>A0A4Y8PSQ1_9BACL</name>
<dbReference type="AlphaFoldDB" id="A0A4Y8PSQ1"/>
<dbReference type="InterPro" id="IPR003594">
    <property type="entry name" value="HATPase_dom"/>
</dbReference>
<evidence type="ECO:0000256" key="5">
    <source>
        <dbReference type="ARBA" id="ARBA00022679"/>
    </source>
</evidence>
<evidence type="ECO:0000313" key="13">
    <source>
        <dbReference type="Proteomes" id="UP000298246"/>
    </source>
</evidence>
<dbReference type="InterPro" id="IPR036890">
    <property type="entry name" value="HATPase_C_sf"/>
</dbReference>
<dbReference type="Pfam" id="PF01590">
    <property type="entry name" value="GAF"/>
    <property type="match status" value="1"/>
</dbReference>
<dbReference type="InterPro" id="IPR005467">
    <property type="entry name" value="His_kinase_dom"/>
</dbReference>
<dbReference type="GO" id="GO:0005524">
    <property type="term" value="F:ATP binding"/>
    <property type="evidence" value="ECO:0007669"/>
    <property type="project" value="UniProtKB-KW"/>
</dbReference>